<reference evidence="1" key="1">
    <citation type="submission" date="2016-04" db="EMBL/GenBank/DDBJ databases">
        <authorList>
            <person name="Evans L.H."/>
            <person name="Alamgir A."/>
            <person name="Owens N."/>
            <person name="Weber N.D."/>
            <person name="Virtaneva K."/>
            <person name="Barbian K."/>
            <person name="Babar A."/>
            <person name="Rosenke K."/>
        </authorList>
    </citation>
    <scope>NUCLEOTIDE SEQUENCE</scope>
    <source>
        <strain evidence="1">86</strain>
    </source>
</reference>
<sequence>MHILFLILGIALIGALIFYKPGQRPARKPGSDFTGFPGPLSKEERRAVNEALEAKGKLPWIMREKGTGALTFKGGGMLTENFDFLDAYEARTSLDIRDEKPVFDDDYANQQGKADTLSRLLERHLAASLPFPFKALAGESRVDVVTLADYGNTAYVFIVNKTPGNFVIRIDKGHFYYDVPTVLKTLEAFIDGNPPMDRVIWVERDTNFFMFVVQQKLP</sequence>
<proteinExistence type="predicted"/>
<protein>
    <submittedName>
        <fullName evidence="1">Uncharacterized protein</fullName>
    </submittedName>
</protein>
<dbReference type="EMBL" id="FLUQ01000002">
    <property type="protein sequence ID" value="SBW04578.1"/>
    <property type="molecule type" value="Genomic_DNA"/>
</dbReference>
<name>A0A212JYY2_9DELT</name>
<evidence type="ECO:0000313" key="1">
    <source>
        <dbReference type="EMBL" id="SBW04578.1"/>
    </source>
</evidence>
<accession>A0A212JYY2</accession>
<dbReference type="AlphaFoldDB" id="A0A212JYY2"/>
<organism evidence="1">
    <name type="scientific">uncultured delta proteobacterium</name>
    <dbReference type="NCBI Taxonomy" id="34034"/>
    <lineage>
        <taxon>Bacteria</taxon>
        <taxon>Deltaproteobacteria</taxon>
        <taxon>environmental samples</taxon>
    </lineage>
</organism>
<gene>
    <name evidence="1" type="ORF">KL86DPRO_20339</name>
</gene>